<dbReference type="EMBL" id="FOSQ01000004">
    <property type="protein sequence ID" value="SFK58057.1"/>
    <property type="molecule type" value="Genomic_DNA"/>
</dbReference>
<feature type="region of interest" description="Disordered" evidence="1">
    <location>
        <begin position="48"/>
        <end position="69"/>
    </location>
</feature>
<reference evidence="2 3" key="1">
    <citation type="submission" date="2016-10" db="EMBL/GenBank/DDBJ databases">
        <authorList>
            <person name="de Groot N.N."/>
        </authorList>
    </citation>
    <scope>NUCLEOTIDE SEQUENCE [LARGE SCALE GENOMIC DNA]</scope>
    <source>
        <strain evidence="2 3">DSM 19981</strain>
    </source>
</reference>
<evidence type="ECO:0000313" key="3">
    <source>
        <dbReference type="Proteomes" id="UP000199473"/>
    </source>
</evidence>
<protein>
    <recommendedName>
        <fullName evidence="4">Lipoprotein</fullName>
    </recommendedName>
</protein>
<keyword evidence="3" id="KW-1185">Reference proteome</keyword>
<evidence type="ECO:0008006" key="4">
    <source>
        <dbReference type="Google" id="ProtNLM"/>
    </source>
</evidence>
<dbReference type="Proteomes" id="UP000199473">
    <property type="component" value="Unassembled WGS sequence"/>
</dbReference>
<accession>A0A1I4AQ38</accession>
<organism evidence="2 3">
    <name type="scientific">Falsiroseomonas stagni DSM 19981</name>
    <dbReference type="NCBI Taxonomy" id="1123062"/>
    <lineage>
        <taxon>Bacteria</taxon>
        <taxon>Pseudomonadati</taxon>
        <taxon>Pseudomonadota</taxon>
        <taxon>Alphaproteobacteria</taxon>
        <taxon>Acetobacterales</taxon>
        <taxon>Roseomonadaceae</taxon>
        <taxon>Falsiroseomonas</taxon>
    </lineage>
</organism>
<name>A0A1I4AQ38_9PROT</name>
<proteinExistence type="predicted"/>
<dbReference type="RefSeq" id="WP_092959928.1">
    <property type="nucleotide sequence ID" value="NZ_FOSQ01000004.1"/>
</dbReference>
<dbReference type="AlphaFoldDB" id="A0A1I4AQ38"/>
<dbReference type="PROSITE" id="PS51257">
    <property type="entry name" value="PROKAR_LIPOPROTEIN"/>
    <property type="match status" value="1"/>
</dbReference>
<gene>
    <name evidence="2" type="ORF">SAMN02745775_10424</name>
</gene>
<evidence type="ECO:0000256" key="1">
    <source>
        <dbReference type="SAM" id="MobiDB-lite"/>
    </source>
</evidence>
<sequence>MRILPVLALSTAVLLGGCQNPDGTVNLPASLALGAGVALAGIAIASANDQPRHRHDDRRSSYGYGRPHHGYDRGYDRGYRRW</sequence>
<evidence type="ECO:0000313" key="2">
    <source>
        <dbReference type="EMBL" id="SFK58057.1"/>
    </source>
</evidence>